<feature type="region of interest" description="Disordered" evidence="3">
    <location>
        <begin position="1"/>
        <end position="32"/>
    </location>
</feature>
<keyword evidence="8" id="KW-1185">Reference proteome</keyword>
<sequence>MASTPSSLPSRLSTRLSIQRRTRASCRGAARPTSHRNEFFLRPRATADDAAEEILGVYVTAGAVDVRAAAVNARTGAFLRAGASTKLESASASGVVEAVRKVVDTLEWRGAVGISLPGLVTRIEGESADAKRGTIVRAELEAATRTATGCEVAISSGAEACGAAELAYGAGVELGEVATKGLVMFCMVGARFSTSLYDAGQIVKNFSGEKVVDSWGDGDVATIPEENGATDNETGWKAFAQRVNAYLIELEEKYKPDAIILGGKAGQNAEKILPALTCQTKVVPGTLGFVAGVKGAALLASQQIATRGTLSRVREAIGVANGVSPQSLTDEQLRSVFDKFDTSQNGVLELDELIAATEALNVQVHDARKLMDSLDYDENGVVSFDEWMRWWKSQVKVETVTTIVSQAEWHNVLKDEGDRLICLEVGFTFCRPCKAFAKKFHQIAEDFPSVKFVFMHGNENGSTTILARDELGVKATPSFFLFRSGKRLHMHSGAKEERLRNAINRHLTDSEWPQALGPRLPVISEEEELKLAERS</sequence>
<evidence type="ECO:0000313" key="7">
    <source>
        <dbReference type="EMBL" id="OUS45743.1"/>
    </source>
</evidence>
<dbReference type="PROSITE" id="PS50222">
    <property type="entry name" value="EF_HAND_2"/>
    <property type="match status" value="1"/>
</dbReference>
<dbReference type="PROSITE" id="PS51352">
    <property type="entry name" value="THIOREDOXIN_2"/>
    <property type="match status" value="1"/>
</dbReference>
<dbReference type="InParanoid" id="A0A096P7L7"/>
<dbReference type="SUPFAM" id="SSF53067">
    <property type="entry name" value="Actin-like ATPase domain"/>
    <property type="match status" value="2"/>
</dbReference>
<dbReference type="Gene3D" id="3.40.30.10">
    <property type="entry name" value="Glutaredoxin"/>
    <property type="match status" value="1"/>
</dbReference>
<dbReference type="InterPro" id="IPR002048">
    <property type="entry name" value="EF_hand_dom"/>
</dbReference>
<feature type="domain" description="EF-hand" evidence="4">
    <location>
        <begin position="328"/>
        <end position="363"/>
    </location>
</feature>
<evidence type="ECO:0000313" key="6">
    <source>
        <dbReference type="EMBL" id="CEF96970.1"/>
    </source>
</evidence>
<dbReference type="Proteomes" id="UP000195557">
    <property type="component" value="Unassembled WGS sequence"/>
</dbReference>
<proteinExistence type="predicted"/>
<dbReference type="PANTHER" id="PTHR46115">
    <property type="entry name" value="THIOREDOXIN-LIKE PROTEIN 1"/>
    <property type="match status" value="1"/>
</dbReference>
<accession>A0A096P7L7</accession>
<evidence type="ECO:0000256" key="1">
    <source>
        <dbReference type="ARBA" id="ARBA00022837"/>
    </source>
</evidence>
<dbReference type="EMBL" id="KZ155786">
    <property type="protein sequence ID" value="OUS45743.1"/>
    <property type="molecule type" value="Genomic_DNA"/>
</dbReference>
<evidence type="ECO:0000256" key="2">
    <source>
        <dbReference type="ARBA" id="ARBA00023157"/>
    </source>
</evidence>
<dbReference type="SUPFAM" id="SSF52833">
    <property type="entry name" value="Thioredoxin-like"/>
    <property type="match status" value="1"/>
</dbReference>
<feature type="compositionally biased region" description="Low complexity" evidence="3">
    <location>
        <begin position="1"/>
        <end position="17"/>
    </location>
</feature>
<reference evidence="7" key="3">
    <citation type="submission" date="2017-04" db="EMBL/GenBank/DDBJ databases">
        <title>Population genomics of picophytoplankton unveils novel chromosome hypervariability.</title>
        <authorList>
            <consortium name="DOE Joint Genome Institute"/>
            <person name="Blanc-Mathieu R."/>
            <person name="Krasovec M."/>
            <person name="Hebrard M."/>
            <person name="Yau S."/>
            <person name="Desgranges E."/>
            <person name="Martin J."/>
            <person name="Schackwitz W."/>
            <person name="Kuo A."/>
            <person name="Salin G."/>
            <person name="Donnadieu C."/>
            <person name="Desdevises Y."/>
            <person name="Sanchez-Ferandin S."/>
            <person name="Moreau H."/>
            <person name="Rivals E."/>
            <person name="Grigoriev I.V."/>
            <person name="Grimsley N."/>
            <person name="Eyre-Walker A."/>
            <person name="Piganeau G."/>
        </authorList>
    </citation>
    <scope>NUCLEOTIDE SEQUENCE [LARGE SCALE GENOMIC DNA]</scope>
    <source>
        <strain evidence="7">RCC 1115</strain>
    </source>
</reference>
<dbReference type="Pfam" id="PF00085">
    <property type="entry name" value="Thioredoxin"/>
    <property type="match status" value="1"/>
</dbReference>
<dbReference type="Proteomes" id="UP000009170">
    <property type="component" value="Unassembled WGS sequence"/>
</dbReference>
<protein>
    <submittedName>
        <fullName evidence="6">Thioredoxin-like fold</fullName>
    </submittedName>
</protein>
<dbReference type="CDD" id="cd00051">
    <property type="entry name" value="EFh"/>
    <property type="match status" value="1"/>
</dbReference>
<dbReference type="InterPro" id="IPR036249">
    <property type="entry name" value="Thioredoxin-like_sf"/>
</dbReference>
<name>A0A096P7L7_OSTTA</name>
<evidence type="ECO:0000313" key="8">
    <source>
        <dbReference type="Proteomes" id="UP000009170"/>
    </source>
</evidence>
<dbReference type="AlphaFoldDB" id="A0A096P7L7"/>
<reference evidence="6" key="2">
    <citation type="journal article" date="2014" name="BMC Genomics">
        <title>An improved genome of the model marine alga Ostreococcus tauri unfolds by assessing Illumina de novo assemblies.</title>
        <authorList>
            <person name="Blanc-Mathieu R."/>
            <person name="Verhelst B."/>
            <person name="Derelle E."/>
            <person name="Rombauts S."/>
            <person name="Bouget F.Y."/>
            <person name="Carre I."/>
            <person name="Chateau A."/>
            <person name="Eyre-Walker A."/>
            <person name="Grimsley N."/>
            <person name="Moreau H."/>
            <person name="Piegu B."/>
            <person name="Rivals E."/>
            <person name="Schackwitz W."/>
            <person name="Van de Peer Y."/>
            <person name="Piganeau G."/>
        </authorList>
    </citation>
    <scope>NUCLEOTIDE SEQUENCE</scope>
    <source>
        <strain evidence="6">RCC4221</strain>
    </source>
</reference>
<evidence type="ECO:0000256" key="3">
    <source>
        <dbReference type="SAM" id="MobiDB-lite"/>
    </source>
</evidence>
<dbReference type="STRING" id="70448.A0A096P7L7"/>
<feature type="domain" description="Thioredoxin" evidence="5">
    <location>
        <begin position="364"/>
        <end position="508"/>
    </location>
</feature>
<dbReference type="OrthoDB" id="26525at2759"/>
<dbReference type="Pfam" id="PF13499">
    <property type="entry name" value="EF-hand_7"/>
    <property type="match status" value="1"/>
</dbReference>
<dbReference type="InterPro" id="IPR018247">
    <property type="entry name" value="EF_Hand_1_Ca_BS"/>
</dbReference>
<accession>A0A1Y5ICF6</accession>
<evidence type="ECO:0000259" key="4">
    <source>
        <dbReference type="PROSITE" id="PS50222"/>
    </source>
</evidence>
<dbReference type="GO" id="GO:0005509">
    <property type="term" value="F:calcium ion binding"/>
    <property type="evidence" value="ECO:0007669"/>
    <property type="project" value="InterPro"/>
</dbReference>
<keyword evidence="1" id="KW-0106">Calcium</keyword>
<dbReference type="CDD" id="cd02947">
    <property type="entry name" value="TRX_family"/>
    <property type="match status" value="1"/>
</dbReference>
<accession>A0A454XW67</accession>
<dbReference type="InterPro" id="IPR011992">
    <property type="entry name" value="EF-hand-dom_pair"/>
</dbReference>
<dbReference type="Gene3D" id="1.10.238.10">
    <property type="entry name" value="EF-hand"/>
    <property type="match status" value="1"/>
</dbReference>
<dbReference type="EMBL" id="CAID01000003">
    <property type="protein sequence ID" value="CEF96970.1"/>
    <property type="molecule type" value="Genomic_DNA"/>
</dbReference>
<dbReference type="InterPro" id="IPR013766">
    <property type="entry name" value="Thioredoxin_domain"/>
</dbReference>
<evidence type="ECO:0000259" key="5">
    <source>
        <dbReference type="PROSITE" id="PS51352"/>
    </source>
</evidence>
<dbReference type="SUPFAM" id="SSF47473">
    <property type="entry name" value="EF-hand"/>
    <property type="match status" value="1"/>
</dbReference>
<gene>
    <name evidence="7" type="ORF">BE221DRAFT_192874</name>
    <name evidence="6" type="ORF">OT_ostta03g00430</name>
</gene>
<dbReference type="Gene3D" id="3.30.420.40">
    <property type="match status" value="2"/>
</dbReference>
<dbReference type="SMART" id="SM00054">
    <property type="entry name" value="EFh"/>
    <property type="match status" value="2"/>
</dbReference>
<organism evidence="6 8">
    <name type="scientific">Ostreococcus tauri</name>
    <name type="common">Marine green alga</name>
    <dbReference type="NCBI Taxonomy" id="70448"/>
    <lineage>
        <taxon>Eukaryota</taxon>
        <taxon>Viridiplantae</taxon>
        <taxon>Chlorophyta</taxon>
        <taxon>Mamiellophyceae</taxon>
        <taxon>Mamiellales</taxon>
        <taxon>Bathycoccaceae</taxon>
        <taxon>Ostreococcus</taxon>
    </lineage>
</organism>
<keyword evidence="2" id="KW-1015">Disulfide bond</keyword>
<reference evidence="6 8" key="1">
    <citation type="journal article" date="2006" name="Proc. Natl. Acad. Sci. U.S.A.">
        <title>Genome analysis of the smallest free-living eukaryote Ostreococcus tauri unveils many unique features.</title>
        <authorList>
            <person name="Derelle E."/>
            <person name="Ferraz C."/>
            <person name="Rombauts S."/>
            <person name="Rouze P."/>
            <person name="Worden A.Z."/>
            <person name="Robbens S."/>
            <person name="Partensky F."/>
            <person name="Degroeve S."/>
            <person name="Echeynie S."/>
            <person name="Cooke R."/>
            <person name="Saeys Y."/>
            <person name="Wuyts J."/>
            <person name="Jabbari K."/>
            <person name="Bowler C."/>
            <person name="Panaud O."/>
            <person name="Piegu B."/>
            <person name="Ball S.G."/>
            <person name="Ral J.-P."/>
            <person name="Bouget F.-Y."/>
            <person name="Piganeau G."/>
            <person name="De Baets B."/>
            <person name="Picard A."/>
            <person name="Delseny M."/>
            <person name="Demaille J."/>
            <person name="Van de Peer Y."/>
            <person name="Moreau H."/>
        </authorList>
    </citation>
    <scope>NUCLEOTIDE SEQUENCE [LARGE SCALE GENOMIC DNA]</scope>
    <source>
        <strain evidence="6 8">OTTH0595</strain>
    </source>
</reference>
<dbReference type="InterPro" id="IPR043129">
    <property type="entry name" value="ATPase_NBD"/>
</dbReference>
<dbReference type="PROSITE" id="PS00018">
    <property type="entry name" value="EF_HAND_1"/>
    <property type="match status" value="2"/>
</dbReference>